<keyword evidence="4 10" id="KW-0812">Transmembrane</keyword>
<evidence type="ECO:0000256" key="10">
    <source>
        <dbReference type="PROSITE-ProRule" id="PRU01360"/>
    </source>
</evidence>
<dbReference type="InterPro" id="IPR039426">
    <property type="entry name" value="TonB-dep_rcpt-like"/>
</dbReference>
<dbReference type="Pfam" id="PF00593">
    <property type="entry name" value="TonB_dep_Rec_b-barrel"/>
    <property type="match status" value="1"/>
</dbReference>
<proteinExistence type="inferred from homology"/>
<dbReference type="SUPFAM" id="SSF56935">
    <property type="entry name" value="Porins"/>
    <property type="match status" value="1"/>
</dbReference>
<evidence type="ECO:0000313" key="15">
    <source>
        <dbReference type="EMBL" id="PQA86753.1"/>
    </source>
</evidence>
<name>A0A2S7K2N4_9PROT</name>
<evidence type="ECO:0000256" key="9">
    <source>
        <dbReference type="ARBA" id="ARBA00023237"/>
    </source>
</evidence>
<evidence type="ECO:0008006" key="17">
    <source>
        <dbReference type="Google" id="ProtNLM"/>
    </source>
</evidence>
<comment type="caution">
    <text evidence="15">The sequence shown here is derived from an EMBL/GenBank/DDBJ whole genome shotgun (WGS) entry which is preliminary data.</text>
</comment>
<dbReference type="AlphaFoldDB" id="A0A2S7K2N4"/>
<protein>
    <recommendedName>
        <fullName evidence="17">TonB-dependent receptor</fullName>
    </recommendedName>
</protein>
<feature type="domain" description="TonB-dependent receptor plug" evidence="14">
    <location>
        <begin position="52"/>
        <end position="157"/>
    </location>
</feature>
<evidence type="ECO:0000256" key="5">
    <source>
        <dbReference type="ARBA" id="ARBA00022729"/>
    </source>
</evidence>
<sequence>MGNPQSIRNVFAGAVSLAALTQGIAAAQEPGATEKDEIIVSASRSAQSIEQLGDAVSIIDAAAIELQQLTTLDEALERAPGVAITRSGGVGQNTQVRMRGFTSKHVLVMIDGVKINNPSEADNQFGIDHLFLDNVERVEVLRGPQSGVYGADAVAGVINVVTKRPEGPLELRGSGMYGSNDTYEVSAGAQGGNDLFGLSGLVSYYDTEGISLSSRAPGNVERDGYDNLTAQMRGELRPTENLELSAWVRYTDARNEIDAGYLAVDNPEGLPGYLFQDSDGYNDSEQIFAALKGVWSTFDGKLEHTAQVSLVDLNGLYVAPGSEQESEGRTIEGLYYATARPAEWATFIAGAEYRDERATFEQPVGYAYALIDDSIYNAAGFAEANIEVLDGVYLSGAVRYDYNEKFEGEFTYRVTAAYNLPDGFDLPGVDTKLRSSYGVGAEAPGLRQLLGSSATYQGNPDLQPESSWMVDFGIDQQLENGLAGWSVTYYVGEADDGIFNITDPVTFISSPQNVKSPVDMEGLELDFRFSPAPWIEARGAYTHMTVGLEGSGVQLFGRPKNEGSAAITFRPLPDISLTVDGYWRDAFFSDYPSSYVMPGYSVYSLSAVWEINDYLKLSANLHNIADKFYEEKLGDSTYGRTAQVRLTARY</sequence>
<evidence type="ECO:0000256" key="11">
    <source>
        <dbReference type="RuleBase" id="RU003357"/>
    </source>
</evidence>
<organism evidence="15 16">
    <name type="scientific">Hyphococcus luteus</name>
    <dbReference type="NCBI Taxonomy" id="2058213"/>
    <lineage>
        <taxon>Bacteria</taxon>
        <taxon>Pseudomonadati</taxon>
        <taxon>Pseudomonadota</taxon>
        <taxon>Alphaproteobacteria</taxon>
        <taxon>Parvularculales</taxon>
        <taxon>Parvularculaceae</taxon>
        <taxon>Hyphococcus</taxon>
    </lineage>
</organism>
<evidence type="ECO:0000256" key="6">
    <source>
        <dbReference type="ARBA" id="ARBA00023077"/>
    </source>
</evidence>
<dbReference type="Gene3D" id="2.40.170.20">
    <property type="entry name" value="TonB-dependent receptor, beta-barrel domain"/>
    <property type="match status" value="1"/>
</dbReference>
<feature type="chain" id="PRO_5015684102" description="TonB-dependent receptor" evidence="12">
    <location>
        <begin position="28"/>
        <end position="650"/>
    </location>
</feature>
<reference evidence="15 16" key="1">
    <citation type="submission" date="2017-12" db="EMBL/GenBank/DDBJ databases">
        <authorList>
            <person name="Hurst M.R.H."/>
        </authorList>
    </citation>
    <scope>NUCLEOTIDE SEQUENCE [LARGE SCALE GENOMIC DNA]</scope>
    <source>
        <strain evidence="15 16">SY-3-19</strain>
    </source>
</reference>
<dbReference type="GO" id="GO:0015344">
    <property type="term" value="F:siderophore uptake transmembrane transporter activity"/>
    <property type="evidence" value="ECO:0007669"/>
    <property type="project" value="TreeGrafter"/>
</dbReference>
<evidence type="ECO:0000256" key="4">
    <source>
        <dbReference type="ARBA" id="ARBA00022692"/>
    </source>
</evidence>
<keyword evidence="3 10" id="KW-1134">Transmembrane beta strand</keyword>
<keyword evidence="7 10" id="KW-0472">Membrane</keyword>
<keyword evidence="2 10" id="KW-0813">Transport</keyword>
<dbReference type="OrthoDB" id="9796221at2"/>
<dbReference type="PANTHER" id="PTHR30069">
    <property type="entry name" value="TONB-DEPENDENT OUTER MEMBRANE RECEPTOR"/>
    <property type="match status" value="1"/>
</dbReference>
<dbReference type="InterPro" id="IPR036942">
    <property type="entry name" value="Beta-barrel_TonB_sf"/>
</dbReference>
<comment type="subcellular location">
    <subcellularLocation>
        <location evidence="1 10">Cell outer membrane</location>
        <topology evidence="1 10">Multi-pass membrane protein</topology>
    </subcellularLocation>
</comment>
<dbReference type="PANTHER" id="PTHR30069:SF29">
    <property type="entry name" value="HEMOGLOBIN AND HEMOGLOBIN-HAPTOGLOBIN-BINDING PROTEIN 1-RELATED"/>
    <property type="match status" value="1"/>
</dbReference>
<feature type="signal peptide" evidence="12">
    <location>
        <begin position="1"/>
        <end position="27"/>
    </location>
</feature>
<evidence type="ECO:0000259" key="14">
    <source>
        <dbReference type="Pfam" id="PF07715"/>
    </source>
</evidence>
<evidence type="ECO:0000256" key="3">
    <source>
        <dbReference type="ARBA" id="ARBA00022452"/>
    </source>
</evidence>
<evidence type="ECO:0000256" key="1">
    <source>
        <dbReference type="ARBA" id="ARBA00004571"/>
    </source>
</evidence>
<dbReference type="PROSITE" id="PS52016">
    <property type="entry name" value="TONB_DEPENDENT_REC_3"/>
    <property type="match status" value="1"/>
</dbReference>
<dbReference type="RefSeq" id="WP_104830870.1">
    <property type="nucleotide sequence ID" value="NZ_PJCH01000011.1"/>
</dbReference>
<accession>A0A2S7K2N4</accession>
<dbReference type="GO" id="GO:0044718">
    <property type="term" value="P:siderophore transmembrane transport"/>
    <property type="evidence" value="ECO:0007669"/>
    <property type="project" value="TreeGrafter"/>
</dbReference>
<dbReference type="InterPro" id="IPR012910">
    <property type="entry name" value="Plug_dom"/>
</dbReference>
<dbReference type="Pfam" id="PF07715">
    <property type="entry name" value="Plug"/>
    <property type="match status" value="1"/>
</dbReference>
<keyword evidence="5 12" id="KW-0732">Signal</keyword>
<dbReference type="CDD" id="cd01347">
    <property type="entry name" value="ligand_gated_channel"/>
    <property type="match status" value="1"/>
</dbReference>
<dbReference type="Gene3D" id="2.170.130.10">
    <property type="entry name" value="TonB-dependent receptor, plug domain"/>
    <property type="match status" value="1"/>
</dbReference>
<keyword evidence="8" id="KW-0675">Receptor</keyword>
<feature type="domain" description="TonB-dependent receptor-like beta-barrel" evidence="13">
    <location>
        <begin position="190"/>
        <end position="624"/>
    </location>
</feature>
<gene>
    <name evidence="15" type="ORF">CW354_14785</name>
</gene>
<dbReference type="EMBL" id="PJCH01000011">
    <property type="protein sequence ID" value="PQA86753.1"/>
    <property type="molecule type" value="Genomic_DNA"/>
</dbReference>
<keyword evidence="9 10" id="KW-0998">Cell outer membrane</keyword>
<dbReference type="InterPro" id="IPR037066">
    <property type="entry name" value="Plug_dom_sf"/>
</dbReference>
<evidence type="ECO:0000256" key="7">
    <source>
        <dbReference type="ARBA" id="ARBA00023136"/>
    </source>
</evidence>
<keyword evidence="6 11" id="KW-0798">TonB box</keyword>
<evidence type="ECO:0000313" key="16">
    <source>
        <dbReference type="Proteomes" id="UP000239504"/>
    </source>
</evidence>
<comment type="similarity">
    <text evidence="10 11">Belongs to the TonB-dependent receptor family.</text>
</comment>
<evidence type="ECO:0000256" key="8">
    <source>
        <dbReference type="ARBA" id="ARBA00023170"/>
    </source>
</evidence>
<evidence type="ECO:0000256" key="2">
    <source>
        <dbReference type="ARBA" id="ARBA00022448"/>
    </source>
</evidence>
<dbReference type="GO" id="GO:0009279">
    <property type="term" value="C:cell outer membrane"/>
    <property type="evidence" value="ECO:0007669"/>
    <property type="project" value="UniProtKB-SubCell"/>
</dbReference>
<dbReference type="Proteomes" id="UP000239504">
    <property type="component" value="Unassembled WGS sequence"/>
</dbReference>
<dbReference type="InterPro" id="IPR000531">
    <property type="entry name" value="Beta-barrel_TonB"/>
</dbReference>
<keyword evidence="16" id="KW-1185">Reference proteome</keyword>
<evidence type="ECO:0000259" key="13">
    <source>
        <dbReference type="Pfam" id="PF00593"/>
    </source>
</evidence>
<evidence type="ECO:0000256" key="12">
    <source>
        <dbReference type="SAM" id="SignalP"/>
    </source>
</evidence>